<dbReference type="AlphaFoldDB" id="D8UHZ1"/>
<accession>D8UHZ1</accession>
<dbReference type="GeneID" id="9623386"/>
<accession>D9CIY1</accession>
<evidence type="ECO:0000256" key="1">
    <source>
        <dbReference type="SAM" id="MobiDB-lite"/>
    </source>
</evidence>
<proteinExistence type="predicted"/>
<feature type="region of interest" description="Disordered" evidence="1">
    <location>
        <begin position="1"/>
        <end position="24"/>
    </location>
</feature>
<reference evidence="3 4" key="2">
    <citation type="journal article" date="2010" name="Science">
        <title>Genomic analysis of organismal complexity in the multicellular green alga Volvox carteri.</title>
        <authorList>
            <person name="Prochnik S.E."/>
            <person name="Umen J."/>
            <person name="Nedelcu A.M."/>
            <person name="Hallmann A."/>
            <person name="Miller S.M."/>
            <person name="Nishii I."/>
            <person name="Ferris P."/>
            <person name="Kuo A."/>
            <person name="Mitros T."/>
            <person name="Fritz-Laylin L.K."/>
            <person name="Hellsten U."/>
            <person name="Chapman J."/>
            <person name="Simakov O."/>
            <person name="Rensing S.A."/>
            <person name="Terry A."/>
            <person name="Pangilinan J."/>
            <person name="Kapitonov V."/>
            <person name="Jurka J."/>
            <person name="Salamov A."/>
            <person name="Shapiro H."/>
            <person name="Schmutz J."/>
            <person name="Grimwood J."/>
            <person name="Lindquist E."/>
            <person name="Lucas S."/>
            <person name="Grigoriev I.V."/>
            <person name="Schmitt R."/>
            <person name="Kirk D."/>
            <person name="Rokhsar D.S."/>
        </authorList>
    </citation>
    <scope>NUCLEOTIDE SEQUENCE [LARGE SCALE GENOMIC DNA]</scope>
    <source>
        <strain evidence="3">Eve</strain>
        <strain evidence="4">f. Nagariensis / Eve</strain>
    </source>
</reference>
<evidence type="ECO:0000313" key="3">
    <source>
        <dbReference type="EMBL" id="EFJ40646.1"/>
    </source>
</evidence>
<keyword evidence="4" id="KW-1185">Reference proteome</keyword>
<dbReference type="RefSeq" id="XP_002958272.1">
    <property type="nucleotide sequence ID" value="XM_002958226.1"/>
</dbReference>
<dbReference type="EMBL" id="GU784915">
    <property type="protein sequence ID" value="ADI46840.1"/>
    <property type="molecule type" value="Genomic_DNA"/>
</dbReference>
<name>D8UHZ1_VOLCA</name>
<organism evidence="4">
    <name type="scientific">Volvox carteri f. nagariensis</name>
    <dbReference type="NCBI Taxonomy" id="3068"/>
    <lineage>
        <taxon>Eukaryota</taxon>
        <taxon>Viridiplantae</taxon>
        <taxon>Chlorophyta</taxon>
        <taxon>core chlorophytes</taxon>
        <taxon>Chlorophyceae</taxon>
        <taxon>CS clade</taxon>
        <taxon>Chlamydomonadales</taxon>
        <taxon>Volvocaceae</taxon>
        <taxon>Volvox</taxon>
    </lineage>
</organism>
<dbReference type="InParanoid" id="D8UHZ1"/>
<gene>
    <name evidence="2" type="primary">MTF0821</name>
    <name evidence="3" type="ORF">VOLCADRAFT_119908</name>
</gene>
<reference evidence="2" key="1">
    <citation type="journal article" date="2010" name="Science">
        <title>Evolution of an expanded sex-determining locus in Volvox.</title>
        <authorList>
            <person name="Ferris P."/>
            <person name="Olson B.J."/>
            <person name="De Hoff P.L."/>
            <person name="Douglass S."/>
            <person name="Casero D."/>
            <person name="Prochnik S."/>
            <person name="Geng S."/>
            <person name="Rai R."/>
            <person name="Grimwood J."/>
            <person name="Schmutz J."/>
            <person name="Nishii I."/>
            <person name="Hamaji T."/>
            <person name="Nozaki H."/>
            <person name="Pellegrini M."/>
            <person name="Umen J.G."/>
        </authorList>
    </citation>
    <scope>NUCLEOTIDE SEQUENCE</scope>
    <source>
        <strain evidence="2">Eve</strain>
    </source>
</reference>
<sequence>MSGSSVKAGGQYREPLTVAKRRGTATQEGLQGQIAKRTCLQAEEGFAIGGGSVLVRTIVTIHVGCSDMGSLPNGWVQTHTCALELGVETYSFMVTQSHHDHNTHTGKRYIRLVKLGSLANLAQGKSRCLDFGTILSDTT</sequence>
<dbReference type="KEGG" id="vcn:VOLCADRAFT_119908"/>
<dbReference type="Proteomes" id="UP000001058">
    <property type="component" value="Unassembled WGS sequence"/>
</dbReference>
<evidence type="ECO:0000313" key="4">
    <source>
        <dbReference type="Proteomes" id="UP000001058"/>
    </source>
</evidence>
<dbReference type="EMBL" id="GL378410">
    <property type="protein sequence ID" value="EFJ40646.1"/>
    <property type="molecule type" value="Genomic_DNA"/>
</dbReference>
<evidence type="ECO:0000313" key="2">
    <source>
        <dbReference type="EMBL" id="ADI46840.1"/>
    </source>
</evidence>
<protein>
    <submittedName>
        <fullName evidence="2">MTF0821</fullName>
    </submittedName>
</protein>